<keyword evidence="5" id="KW-1185">Reference proteome</keyword>
<proteinExistence type="predicted"/>
<protein>
    <recommendedName>
        <fullName evidence="3">Methyltransferase small domain-containing protein</fullName>
    </recommendedName>
</protein>
<comment type="caution">
    <text evidence="4">The sequence shown here is derived from an EMBL/GenBank/DDBJ whole genome shotgun (WGS) entry which is preliminary data.</text>
</comment>
<dbReference type="SUPFAM" id="SSF53335">
    <property type="entry name" value="S-adenosyl-L-methionine-dependent methyltransferases"/>
    <property type="match status" value="1"/>
</dbReference>
<dbReference type="EMBL" id="MBUA01000001">
    <property type="protein sequence ID" value="MBC6489393.1"/>
    <property type="molecule type" value="Genomic_DNA"/>
</dbReference>
<keyword evidence="1" id="KW-0808">Transferase</keyword>
<evidence type="ECO:0000313" key="4">
    <source>
        <dbReference type="EMBL" id="MBC6489393.1"/>
    </source>
</evidence>
<gene>
    <name evidence="4" type="ORF">BC349_00305</name>
</gene>
<evidence type="ECO:0000256" key="1">
    <source>
        <dbReference type="ARBA" id="ARBA00022603"/>
    </source>
</evidence>
<dbReference type="RefSeq" id="WP_187254754.1">
    <property type="nucleotide sequence ID" value="NZ_JBHULF010000006.1"/>
</dbReference>
<reference evidence="4 5" key="1">
    <citation type="submission" date="2016-07" db="EMBL/GenBank/DDBJ databases">
        <title>Genome analysis of Flavihumibacter stibioxidans YS-17.</title>
        <authorList>
            <person name="Shi K."/>
            <person name="Han Y."/>
            <person name="Wang G."/>
        </authorList>
    </citation>
    <scope>NUCLEOTIDE SEQUENCE [LARGE SCALE GENOMIC DNA]</scope>
    <source>
        <strain evidence="4 5">YS-17</strain>
    </source>
</reference>
<dbReference type="Proteomes" id="UP000765802">
    <property type="component" value="Unassembled WGS sequence"/>
</dbReference>
<dbReference type="CDD" id="cd02440">
    <property type="entry name" value="AdoMet_MTases"/>
    <property type="match status" value="1"/>
</dbReference>
<keyword evidence="1" id="KW-0489">Methyltransferase</keyword>
<dbReference type="Pfam" id="PF05175">
    <property type="entry name" value="MTS"/>
    <property type="match status" value="1"/>
</dbReference>
<name>A0ABR7M300_9BACT</name>
<organism evidence="4 5">
    <name type="scientific">Flavihumibacter stibioxidans</name>
    <dbReference type="NCBI Taxonomy" id="1834163"/>
    <lineage>
        <taxon>Bacteria</taxon>
        <taxon>Pseudomonadati</taxon>
        <taxon>Bacteroidota</taxon>
        <taxon>Chitinophagia</taxon>
        <taxon>Chitinophagales</taxon>
        <taxon>Chitinophagaceae</taxon>
        <taxon>Flavihumibacter</taxon>
    </lineage>
</organism>
<sequence length="248" mass="28159">MANTYFQFKEFTIHQERTAMKVCTDACLFGAWTAEQMADRFPDAKGNEGLPPGHSVLDIGAGTGLLSLMLARQLYAVIDAVELEENAFSQAQENVGASKWNQRISVHHADILDFKSFRRYELVISNPPFFENSLKSVYSHRNLAKHEAALDLQVLFRLAEAFTTADGCFALLLPAERVDDAIQNAHSAAMHLRNKAMVRQTEKHGYFRTMLIFSKEKGIAKEEEISIRREGNYTERFSALLQPYYLFL</sequence>
<dbReference type="InterPro" id="IPR050210">
    <property type="entry name" value="tRNA_Adenine-N(6)_MTase"/>
</dbReference>
<dbReference type="InterPro" id="IPR007848">
    <property type="entry name" value="Small_mtfrase_dom"/>
</dbReference>
<keyword evidence="2" id="KW-0949">S-adenosyl-L-methionine</keyword>
<feature type="domain" description="Methyltransferase small" evidence="3">
    <location>
        <begin position="53"/>
        <end position="134"/>
    </location>
</feature>
<evidence type="ECO:0000256" key="2">
    <source>
        <dbReference type="ARBA" id="ARBA00022691"/>
    </source>
</evidence>
<dbReference type="Gene3D" id="3.40.50.150">
    <property type="entry name" value="Vaccinia Virus protein VP39"/>
    <property type="match status" value="1"/>
</dbReference>
<accession>A0ABR7M300</accession>
<dbReference type="PANTHER" id="PTHR47739:SF1">
    <property type="entry name" value="TRNA1(VAL) (ADENINE(37)-N6)-METHYLTRANSFERASE"/>
    <property type="match status" value="1"/>
</dbReference>
<dbReference type="PANTHER" id="PTHR47739">
    <property type="entry name" value="TRNA1(VAL) (ADENINE(37)-N6)-METHYLTRANSFERASE"/>
    <property type="match status" value="1"/>
</dbReference>
<evidence type="ECO:0000313" key="5">
    <source>
        <dbReference type="Proteomes" id="UP000765802"/>
    </source>
</evidence>
<evidence type="ECO:0000259" key="3">
    <source>
        <dbReference type="Pfam" id="PF05175"/>
    </source>
</evidence>
<dbReference type="InterPro" id="IPR029063">
    <property type="entry name" value="SAM-dependent_MTases_sf"/>
</dbReference>